<dbReference type="PANTHER" id="PTHR40080">
    <property type="entry name" value="LMO1763 PROTEIN"/>
    <property type="match status" value="1"/>
</dbReference>
<dbReference type="InterPro" id="IPR013368">
    <property type="entry name" value="YecD_YerC"/>
</dbReference>
<comment type="caution">
    <text evidence="1">The sequence shown here is derived from an EMBL/GenBank/DDBJ whole genome shotgun (WGS) entry which is preliminary data.</text>
</comment>
<dbReference type="Pfam" id="PF01371">
    <property type="entry name" value="Trp_repressor"/>
    <property type="match status" value="1"/>
</dbReference>
<protein>
    <recommendedName>
        <fullName evidence="3">TrpR like protein, YerC/YecD</fullName>
    </recommendedName>
</protein>
<dbReference type="InterPro" id="IPR038116">
    <property type="entry name" value="TrpR-like_sf"/>
</dbReference>
<reference evidence="1 2" key="1">
    <citation type="journal article" date="2016" name="Nat. Commun.">
        <title>Thousands of microbial genomes shed light on interconnected biogeochemical processes in an aquifer system.</title>
        <authorList>
            <person name="Anantharaman K."/>
            <person name="Brown C.T."/>
            <person name="Hug L.A."/>
            <person name="Sharon I."/>
            <person name="Castelle C.J."/>
            <person name="Probst A.J."/>
            <person name="Thomas B.C."/>
            <person name="Singh A."/>
            <person name="Wilkins M.J."/>
            <person name="Karaoz U."/>
            <person name="Brodie E.L."/>
            <person name="Williams K.H."/>
            <person name="Hubbard S.S."/>
            <person name="Banfield J.F."/>
        </authorList>
    </citation>
    <scope>NUCLEOTIDE SEQUENCE [LARGE SCALE GENOMIC DNA]</scope>
</reference>
<name>A0A1F5NU09_9BACT</name>
<dbReference type="Gene3D" id="1.10.1270.10">
    <property type="entry name" value="TrpR-like"/>
    <property type="match status" value="1"/>
</dbReference>
<organism evidence="1 2">
    <name type="scientific">Candidatus Doudnabacteria bacterium RIFCSPHIGHO2_01_FULL_46_24</name>
    <dbReference type="NCBI Taxonomy" id="1817825"/>
    <lineage>
        <taxon>Bacteria</taxon>
        <taxon>Candidatus Doudnaibacteriota</taxon>
    </lineage>
</organism>
<accession>A0A1F5NU09</accession>
<dbReference type="InterPro" id="IPR000831">
    <property type="entry name" value="Trp_repress"/>
</dbReference>
<sequence length="149" mass="17874">MTKISRKKLPLERDEQMLNQLWQAVTLLETKDEVRKFLRNILTRTEIKMLSKRLEAIRMLDEGYRYFDIRKQLNMSEVTIAKLSEQYQSFGEGYKLVIDRLWKINHKPGELKRRLVTGQVRQAQQFWVGTAKELTKVYKKGRKRRSARS</sequence>
<evidence type="ECO:0008006" key="3">
    <source>
        <dbReference type="Google" id="ProtNLM"/>
    </source>
</evidence>
<dbReference type="EMBL" id="MFEL01000010">
    <property type="protein sequence ID" value="OGE81161.1"/>
    <property type="molecule type" value="Genomic_DNA"/>
</dbReference>
<dbReference type="AlphaFoldDB" id="A0A1F5NU09"/>
<dbReference type="STRING" id="1817825.A2720_01305"/>
<proteinExistence type="predicted"/>
<gene>
    <name evidence="1" type="ORF">A2720_01305</name>
</gene>
<evidence type="ECO:0000313" key="2">
    <source>
        <dbReference type="Proteomes" id="UP000178892"/>
    </source>
</evidence>
<dbReference type="GO" id="GO:0003700">
    <property type="term" value="F:DNA-binding transcription factor activity"/>
    <property type="evidence" value="ECO:0007669"/>
    <property type="project" value="InterPro"/>
</dbReference>
<dbReference type="GO" id="GO:0043565">
    <property type="term" value="F:sequence-specific DNA binding"/>
    <property type="evidence" value="ECO:0007669"/>
    <property type="project" value="InterPro"/>
</dbReference>
<evidence type="ECO:0000313" key="1">
    <source>
        <dbReference type="EMBL" id="OGE81161.1"/>
    </source>
</evidence>
<dbReference type="InterPro" id="IPR010921">
    <property type="entry name" value="Trp_repressor/repl_initiator"/>
</dbReference>
<dbReference type="PANTHER" id="PTHR40080:SF1">
    <property type="entry name" value="TRPR-LIKE PROTEIN YERC_YECD"/>
    <property type="match status" value="1"/>
</dbReference>
<dbReference type="SUPFAM" id="SSF48295">
    <property type="entry name" value="TrpR-like"/>
    <property type="match status" value="1"/>
</dbReference>
<dbReference type="Proteomes" id="UP000178892">
    <property type="component" value="Unassembled WGS sequence"/>
</dbReference>
<dbReference type="NCBIfam" id="TIGR02531">
    <property type="entry name" value="yecD_yerC"/>
    <property type="match status" value="1"/>
</dbReference>